<keyword evidence="2" id="KW-1185">Reference proteome</keyword>
<gene>
    <name evidence="1" type="ORF">H640_05133</name>
</gene>
<dbReference type="Proteomes" id="UP000053711">
    <property type="component" value="Unassembled WGS sequence"/>
</dbReference>
<keyword evidence="1" id="KW-0238">DNA-binding</keyword>
<evidence type="ECO:0000313" key="2">
    <source>
        <dbReference type="Proteomes" id="UP000053711"/>
    </source>
</evidence>
<evidence type="ECO:0000313" key="1">
    <source>
        <dbReference type="EMBL" id="ERF66341.1"/>
    </source>
</evidence>
<comment type="caution">
    <text evidence="1">The sequence shown here is derived from an EMBL/GenBank/DDBJ whole genome shotgun (WGS) entry which is preliminary data.</text>
</comment>
<protein>
    <submittedName>
        <fullName evidence="1">DNA-binding protein</fullName>
    </submittedName>
</protein>
<sequence>MEVTMSDHDVAAIAKSLPVRDGDEPWTVEEVSEIIETLEHDVERMARSLAKSDEDLASLMQEGNDGAGKDTIDVGSSQFERDQEMSLNQNARTVFEQSRTAIDALEEGTYGTCESCGNPIGKARLSAFPRATMCVRCKQREERH</sequence>
<accession>A0ACB4UNL9</accession>
<name>A0ACB4UNL9_9ACTN</name>
<organism evidence="1 2">
    <name type="scientific">Cutibacterium granulosum TM11</name>
    <dbReference type="NCBI Taxonomy" id="1292373"/>
    <lineage>
        <taxon>Bacteria</taxon>
        <taxon>Bacillati</taxon>
        <taxon>Actinomycetota</taxon>
        <taxon>Actinomycetes</taxon>
        <taxon>Propionibacteriales</taxon>
        <taxon>Propionibacteriaceae</taxon>
        <taxon>Cutibacterium</taxon>
    </lineage>
</organism>
<dbReference type="EMBL" id="AOST01000049">
    <property type="protein sequence ID" value="ERF66341.1"/>
    <property type="molecule type" value="Genomic_DNA"/>
</dbReference>
<proteinExistence type="predicted"/>
<reference evidence="1 2" key="1">
    <citation type="journal article" date="2013" name="BMC Genomics">
        <title>Comparative genomics reveals distinct host-interacting traits of three major human-associated propionibacteria.</title>
        <authorList>
            <person name="Mak T.N."/>
            <person name="Schmid M."/>
            <person name="Brzuszkiewicz E."/>
            <person name="Zeng G."/>
            <person name="Meyer R."/>
            <person name="Sfanos K.S."/>
            <person name="Brinkmann V."/>
            <person name="Meyer T.F."/>
            <person name="Bruggemann H."/>
        </authorList>
    </citation>
    <scope>NUCLEOTIDE SEQUENCE [LARGE SCALE GENOMIC DNA]</scope>
    <source>
        <strain evidence="1 2">TM11</strain>
    </source>
</reference>